<dbReference type="STRING" id="67285.AQI88_02010"/>
<dbReference type="OrthoDB" id="2472181at2"/>
<dbReference type="GO" id="GO:0044550">
    <property type="term" value="P:secondary metabolite biosynthetic process"/>
    <property type="evidence" value="ECO:0007669"/>
    <property type="project" value="TreeGrafter"/>
</dbReference>
<dbReference type="Pfam" id="PF00668">
    <property type="entry name" value="Condensation"/>
    <property type="match status" value="1"/>
</dbReference>
<gene>
    <name evidence="6" type="ORF">AQI88_02010</name>
</gene>
<organism evidence="6 7">
    <name type="scientific">Streptomyces cellostaticus</name>
    <dbReference type="NCBI Taxonomy" id="67285"/>
    <lineage>
        <taxon>Bacteria</taxon>
        <taxon>Bacillati</taxon>
        <taxon>Actinomycetota</taxon>
        <taxon>Actinomycetes</taxon>
        <taxon>Kitasatosporales</taxon>
        <taxon>Streptomycetaceae</taxon>
        <taxon>Streptomyces</taxon>
    </lineage>
</organism>
<dbReference type="InterPro" id="IPR001242">
    <property type="entry name" value="Condensation_dom"/>
</dbReference>
<dbReference type="SMART" id="SM00823">
    <property type="entry name" value="PKS_PP"/>
    <property type="match status" value="2"/>
</dbReference>
<dbReference type="GO" id="GO:0017000">
    <property type="term" value="P:antibiotic biosynthetic process"/>
    <property type="evidence" value="ECO:0007669"/>
    <property type="project" value="UniProtKB-ARBA"/>
</dbReference>
<dbReference type="InterPro" id="IPR010071">
    <property type="entry name" value="AA_adenyl_dom"/>
</dbReference>
<evidence type="ECO:0000313" key="7">
    <source>
        <dbReference type="Proteomes" id="UP000054241"/>
    </source>
</evidence>
<dbReference type="InterPro" id="IPR009081">
    <property type="entry name" value="PP-bd_ACP"/>
</dbReference>
<feature type="non-terminal residue" evidence="6">
    <location>
        <position position="1163"/>
    </location>
</feature>
<dbReference type="InterPro" id="IPR045851">
    <property type="entry name" value="AMP-bd_C_sf"/>
</dbReference>
<dbReference type="RefSeq" id="WP_079057347.1">
    <property type="nucleotide sequence ID" value="NZ_KQ948015.1"/>
</dbReference>
<dbReference type="GO" id="GO:0003824">
    <property type="term" value="F:catalytic activity"/>
    <property type="evidence" value="ECO:0007669"/>
    <property type="project" value="InterPro"/>
</dbReference>
<comment type="caution">
    <text evidence="6">The sequence shown here is derived from an EMBL/GenBank/DDBJ whole genome shotgun (WGS) entry which is preliminary data.</text>
</comment>
<evidence type="ECO:0000256" key="3">
    <source>
        <dbReference type="ARBA" id="ARBA00022553"/>
    </source>
</evidence>
<dbReference type="InterPro" id="IPR020806">
    <property type="entry name" value="PKS_PP-bd"/>
</dbReference>
<dbReference type="Gene3D" id="3.30.300.30">
    <property type="match status" value="1"/>
</dbReference>
<dbReference type="Gene3D" id="3.30.559.10">
    <property type="entry name" value="Chloramphenicol acetyltransferase-like domain"/>
    <property type="match status" value="1"/>
</dbReference>
<dbReference type="SUPFAM" id="SSF47336">
    <property type="entry name" value="ACP-like"/>
    <property type="match status" value="2"/>
</dbReference>
<feature type="domain" description="Carrier" evidence="5">
    <location>
        <begin position="1094"/>
        <end position="1163"/>
    </location>
</feature>
<dbReference type="Pfam" id="PF13193">
    <property type="entry name" value="AMP-binding_C"/>
    <property type="match status" value="1"/>
</dbReference>
<sequence>MTPATTGLDTLLPLAADALGLRPAELRGRGDRRSFAALGGSSLQAVRLVGEAARAGVDLPLHRVLGPEPVGTVLRAATPLPPAAPSAPVAEPTAVRAALPGQTGMLSVADLAHGSAYHLLFTAEVEGAPAAAVAPALTALAERHEGLRTVFVPADPDTGRIGRRVLRHARPVIRHQTLRAAHGTDPVTTVHTQLAGASEALLRPYERPPVHCTVTTVTRSGAADRVLVSVLAHHALLDGWSFGVLFDELAALLAGRPLPTPAPSPESVLAAHRARTAAPGRQETLRDRAERLRQVPQVLELPTDARRPAHWEAVGERLPAALGPAATRAWRDLARTTGTTTTVVLLAAYALALGRRSGAGELLVGMPVAGRQDPAARDVLAPCSPLVPVHCVLDDTATVTEYVVAVSRALGDAVAASDVPMEDLVPALGARHDRRRNPLVQFVLGVHDELIPHRVRHGDVTLHLHEGHCRGAPFDATLYVQRTGDEPRLVLEYAHGALLPEEALDLLNAVEHTIEELSGRPTAPLAEVRTTTPAQQARLDALREGPRLPPEAADSDLWSLVLATARAHPGAPAVRDRDTALTYAELVCAVTAQAAALTDAGITDGDAVLPAVERGVSEIVAVLAVLALGAHYVAIDPATPDERLRTLLAVLPPAAVLATADPAGSAFAGRVETACPRPVRRVAAVDAGAASRTRQPAVEPPAPRGDRVAYVAFTSGSTGVPKAVRVPHRAVARLVWPSPGQVVSCGPGRRMLRLAPLAFDASTLEVFAPLVGGGCVEVHPPGLVAPAELARFLLEREVDVLWLTAGLFRLMADFAPHGFARACHVLAGGDVVAPEQVRALLTRYPALRVTNGYGPTENTTFSTVAHFDDPCEGTGPLPIGTPIPGSGALVLDTAGRPVPPGGVGELYVTGLGLALDYAGDPERTAEAFRVLPAASERAYRTGDLVRLTGAGQLCFLGRADRQVKIRGFRVEPDEIRQALTALPGVRDAAVVAVGADASERRLAAGVVPDGSVTLFLPELAARLARTLPGHCVPALWSVLDEVPLTANGKVDAAVVAAGARPLDEEDAGDAGGGEPFEEPRPDSGPGAATPAPAPAPDPATELARAAWTHALGRLPSGPDADFFRAGGDSLAFARMVAWLGKEHGVRIAPRELYASPTLRTLSA</sequence>
<dbReference type="Pfam" id="PF00501">
    <property type="entry name" value="AMP-binding"/>
    <property type="match status" value="1"/>
</dbReference>
<feature type="region of interest" description="Disordered" evidence="4">
    <location>
        <begin position="1060"/>
        <end position="1099"/>
    </location>
</feature>
<dbReference type="Gene3D" id="1.10.1200.10">
    <property type="entry name" value="ACP-like"/>
    <property type="match status" value="2"/>
</dbReference>
<dbReference type="Pfam" id="PF00550">
    <property type="entry name" value="PP-binding"/>
    <property type="match status" value="2"/>
</dbReference>
<dbReference type="Gene3D" id="3.30.559.30">
    <property type="entry name" value="Nonribosomal peptide synthetase, condensation domain"/>
    <property type="match status" value="1"/>
</dbReference>
<dbReference type="NCBIfam" id="TIGR01733">
    <property type="entry name" value="AA-adenyl-dom"/>
    <property type="match status" value="1"/>
</dbReference>
<keyword evidence="3" id="KW-0597">Phosphoprotein</keyword>
<dbReference type="EMBL" id="LMWL01000004">
    <property type="protein sequence ID" value="KUM98485.1"/>
    <property type="molecule type" value="Genomic_DNA"/>
</dbReference>
<dbReference type="PANTHER" id="PTHR45527">
    <property type="entry name" value="NONRIBOSOMAL PEPTIDE SYNTHETASE"/>
    <property type="match status" value="1"/>
</dbReference>
<dbReference type="GO" id="GO:0043041">
    <property type="term" value="P:amino acid activation for nonribosomal peptide biosynthetic process"/>
    <property type="evidence" value="ECO:0007669"/>
    <property type="project" value="TreeGrafter"/>
</dbReference>
<dbReference type="PROSITE" id="PS00455">
    <property type="entry name" value="AMP_BINDING"/>
    <property type="match status" value="1"/>
</dbReference>
<evidence type="ECO:0000259" key="5">
    <source>
        <dbReference type="PROSITE" id="PS50075"/>
    </source>
</evidence>
<evidence type="ECO:0000256" key="2">
    <source>
        <dbReference type="ARBA" id="ARBA00022450"/>
    </source>
</evidence>
<dbReference type="GO" id="GO:0008610">
    <property type="term" value="P:lipid biosynthetic process"/>
    <property type="evidence" value="ECO:0007669"/>
    <property type="project" value="UniProtKB-ARBA"/>
</dbReference>
<comment type="cofactor">
    <cofactor evidence="1">
        <name>pantetheine 4'-phosphate</name>
        <dbReference type="ChEBI" id="CHEBI:47942"/>
    </cofactor>
</comment>
<dbReference type="InterPro" id="IPR036736">
    <property type="entry name" value="ACP-like_sf"/>
</dbReference>
<dbReference type="InterPro" id="IPR025110">
    <property type="entry name" value="AMP-bd_C"/>
</dbReference>
<dbReference type="Proteomes" id="UP000054241">
    <property type="component" value="Unassembled WGS sequence"/>
</dbReference>
<dbReference type="PROSITE" id="PS50075">
    <property type="entry name" value="CARRIER"/>
    <property type="match status" value="1"/>
</dbReference>
<reference evidence="6 7" key="1">
    <citation type="submission" date="2015-10" db="EMBL/GenBank/DDBJ databases">
        <title>Draft genome sequence of Streptomyces cellostaticus DSM 40189, type strain for the species Streptomyces cellostaticus.</title>
        <authorList>
            <person name="Ruckert C."/>
            <person name="Winkler A."/>
            <person name="Kalinowski J."/>
            <person name="Kampfer P."/>
            <person name="Glaeser S."/>
        </authorList>
    </citation>
    <scope>NUCLEOTIDE SEQUENCE [LARGE SCALE GENOMIC DNA]</scope>
    <source>
        <strain evidence="6 7">DSM 40189</strain>
    </source>
</reference>
<evidence type="ECO:0000313" key="6">
    <source>
        <dbReference type="EMBL" id="KUM98485.1"/>
    </source>
</evidence>
<dbReference type="InterPro" id="IPR023213">
    <property type="entry name" value="CAT-like_dom_sf"/>
</dbReference>
<keyword evidence="7" id="KW-1185">Reference proteome</keyword>
<dbReference type="InterPro" id="IPR020845">
    <property type="entry name" value="AMP-binding_CS"/>
</dbReference>
<dbReference type="SUPFAM" id="SSF56801">
    <property type="entry name" value="Acetyl-CoA synthetase-like"/>
    <property type="match status" value="1"/>
</dbReference>
<proteinExistence type="predicted"/>
<dbReference type="Gene3D" id="3.40.50.980">
    <property type="match status" value="2"/>
</dbReference>
<dbReference type="GO" id="GO:0005737">
    <property type="term" value="C:cytoplasm"/>
    <property type="evidence" value="ECO:0007669"/>
    <property type="project" value="TreeGrafter"/>
</dbReference>
<name>A0A101NSE4_9ACTN</name>
<dbReference type="Gene3D" id="2.30.38.10">
    <property type="entry name" value="Luciferase, Domain 3"/>
    <property type="match status" value="1"/>
</dbReference>
<dbReference type="SUPFAM" id="SSF52777">
    <property type="entry name" value="CoA-dependent acyltransferases"/>
    <property type="match status" value="2"/>
</dbReference>
<dbReference type="PANTHER" id="PTHR45527:SF1">
    <property type="entry name" value="FATTY ACID SYNTHASE"/>
    <property type="match status" value="1"/>
</dbReference>
<accession>A0A101NSE4</accession>
<dbReference type="AlphaFoldDB" id="A0A101NSE4"/>
<dbReference type="InterPro" id="IPR000873">
    <property type="entry name" value="AMP-dep_synth/lig_dom"/>
</dbReference>
<evidence type="ECO:0000256" key="1">
    <source>
        <dbReference type="ARBA" id="ARBA00001957"/>
    </source>
</evidence>
<dbReference type="PROSITE" id="PS00012">
    <property type="entry name" value="PHOSPHOPANTETHEINE"/>
    <property type="match status" value="2"/>
</dbReference>
<dbReference type="GO" id="GO:0031177">
    <property type="term" value="F:phosphopantetheine binding"/>
    <property type="evidence" value="ECO:0007669"/>
    <property type="project" value="InterPro"/>
</dbReference>
<protein>
    <recommendedName>
        <fullName evidence="5">Carrier domain-containing protein</fullName>
    </recommendedName>
</protein>
<keyword evidence="2" id="KW-0596">Phosphopantetheine</keyword>
<dbReference type="InterPro" id="IPR006162">
    <property type="entry name" value="Ppantetheine_attach_site"/>
</dbReference>
<evidence type="ECO:0000256" key="4">
    <source>
        <dbReference type="SAM" id="MobiDB-lite"/>
    </source>
</evidence>